<dbReference type="RefSeq" id="WP_173967887.1">
    <property type="nucleotide sequence ID" value="NZ_CADCST010000125.1"/>
</dbReference>
<dbReference type="InterPro" id="IPR037883">
    <property type="entry name" value="Knr4/Smi1-like_sf"/>
</dbReference>
<gene>
    <name evidence="1" type="ORF">FLACOL7796_04057</name>
</gene>
<reference evidence="1 2" key="1">
    <citation type="submission" date="2020-02" db="EMBL/GenBank/DDBJ databases">
        <authorList>
            <person name="Criscuolo A."/>
        </authorList>
    </citation>
    <scope>NUCLEOTIDE SEQUENCE [LARGE SCALE GENOMIC DNA]</scope>
    <source>
        <strain evidence="1">CECT7796</strain>
    </source>
</reference>
<organism evidence="1 2">
    <name type="scientific">Flavobacterium collinsii</name>
    <dbReference type="NCBI Taxonomy" id="1114861"/>
    <lineage>
        <taxon>Bacteria</taxon>
        <taxon>Pseudomonadati</taxon>
        <taxon>Bacteroidota</taxon>
        <taxon>Flavobacteriia</taxon>
        <taxon>Flavobacteriales</taxon>
        <taxon>Flavobacteriaceae</taxon>
        <taxon>Flavobacterium</taxon>
    </lineage>
</organism>
<proteinExistence type="predicted"/>
<name>A0ABN7ERU1_9FLAO</name>
<comment type="caution">
    <text evidence="1">The sequence shown here is derived from an EMBL/GenBank/DDBJ whole genome shotgun (WGS) entry which is preliminary data.</text>
</comment>
<protein>
    <recommendedName>
        <fullName evidence="3">Knr4/Smi1-like domain-containing protein</fullName>
    </recommendedName>
</protein>
<dbReference type="SUPFAM" id="SSF160631">
    <property type="entry name" value="SMI1/KNR4-like"/>
    <property type="match status" value="1"/>
</dbReference>
<accession>A0ABN7ERU1</accession>
<evidence type="ECO:0000313" key="1">
    <source>
        <dbReference type="EMBL" id="CAA9202032.1"/>
    </source>
</evidence>
<evidence type="ECO:0000313" key="2">
    <source>
        <dbReference type="Proteomes" id="UP000474567"/>
    </source>
</evidence>
<evidence type="ECO:0008006" key="3">
    <source>
        <dbReference type="Google" id="ProtNLM"/>
    </source>
</evidence>
<keyword evidence="2" id="KW-1185">Reference proteome</keyword>
<sequence>MENALKDHKTKTFNYEENNLDFFIPDDRYKDFIKNGNAGFYYSDSLHFYGGSNEFSFHSLKSMNELIENLYGDICKDLRFIGEDVFGNQFCYNINNYFFMFNIESGELTELSFGFDDFIKKLKEDSDYLTGESMLTVNIENISNLSSGYRYCPKLPFILGGEYSSENLVLKTYIENLEFSSSIYHQVKDLPDGSDFEIKIF</sequence>
<dbReference type="Proteomes" id="UP000474567">
    <property type="component" value="Unassembled WGS sequence"/>
</dbReference>
<dbReference type="EMBL" id="CADCST010000125">
    <property type="protein sequence ID" value="CAA9202032.1"/>
    <property type="molecule type" value="Genomic_DNA"/>
</dbReference>